<proteinExistence type="predicted"/>
<gene>
    <name evidence="4" type="ORF">CXU09_00040</name>
</gene>
<dbReference type="InterPro" id="IPR027304">
    <property type="entry name" value="Trigger_fact/SurA_dom_sf"/>
</dbReference>
<keyword evidence="1" id="KW-0413">Isomerase</keyword>
<name>A0AAP8NMM8_9BACT</name>
<dbReference type="SUPFAM" id="SSF54534">
    <property type="entry name" value="FKBP-like"/>
    <property type="match status" value="1"/>
</dbReference>
<dbReference type="GO" id="GO:0003755">
    <property type="term" value="F:peptidyl-prolyl cis-trans isomerase activity"/>
    <property type="evidence" value="ECO:0007669"/>
    <property type="project" value="UniProtKB-KW"/>
</dbReference>
<dbReference type="InterPro" id="IPR050245">
    <property type="entry name" value="PrsA_foldase"/>
</dbReference>
<dbReference type="Gene3D" id="3.10.50.40">
    <property type="match status" value="1"/>
</dbReference>
<dbReference type="InterPro" id="IPR000297">
    <property type="entry name" value="PPIase_PpiC"/>
</dbReference>
<dbReference type="SUPFAM" id="SSF109998">
    <property type="entry name" value="Triger factor/SurA peptide-binding domain-like"/>
    <property type="match status" value="1"/>
</dbReference>
<evidence type="ECO:0000259" key="3">
    <source>
        <dbReference type="PROSITE" id="PS50198"/>
    </source>
</evidence>
<keyword evidence="2" id="KW-1133">Transmembrane helix</keyword>
<organism evidence="4 5">
    <name type="scientific">Akkermansia muciniphila</name>
    <dbReference type="NCBI Taxonomy" id="239935"/>
    <lineage>
        <taxon>Bacteria</taxon>
        <taxon>Pseudomonadati</taxon>
        <taxon>Verrucomicrobiota</taxon>
        <taxon>Verrucomicrobiia</taxon>
        <taxon>Verrucomicrobiales</taxon>
        <taxon>Akkermansiaceae</taxon>
        <taxon>Akkermansia</taxon>
    </lineage>
</organism>
<reference evidence="4 5" key="1">
    <citation type="journal article" date="2017" name="BMC Genomics">
        <title>Genome sequencing of 39 Akkermansia muciniphila isolates reveals its population structure, genomic and functional diverisity, and global distribution in mammalian gut microbiotas.</title>
        <authorList>
            <person name="Guo X."/>
            <person name="Li S."/>
            <person name="Zhang J."/>
            <person name="Wu F."/>
            <person name="Li X."/>
            <person name="Wu D."/>
            <person name="Zhang M."/>
            <person name="Ou Z."/>
            <person name="Jie Z."/>
            <person name="Yan Q."/>
            <person name="Li P."/>
            <person name="Yi J."/>
            <person name="Peng Y."/>
        </authorList>
    </citation>
    <scope>NUCLEOTIDE SEQUENCE [LARGE SCALE GENOMIC DNA]</scope>
    <source>
        <strain evidence="4 5">GP43</strain>
    </source>
</reference>
<dbReference type="PANTHER" id="PTHR47245">
    <property type="entry name" value="PEPTIDYLPROLYL ISOMERASE"/>
    <property type="match status" value="1"/>
</dbReference>
<keyword evidence="1" id="KW-0697">Rotamase</keyword>
<dbReference type="PROSITE" id="PS50198">
    <property type="entry name" value="PPIC_PPIASE_2"/>
    <property type="match status" value="1"/>
</dbReference>
<protein>
    <recommendedName>
        <fullName evidence="3">PpiC domain-containing protein</fullName>
    </recommendedName>
</protein>
<evidence type="ECO:0000313" key="5">
    <source>
        <dbReference type="Proteomes" id="UP000235914"/>
    </source>
</evidence>
<feature type="transmembrane region" description="Helical" evidence="2">
    <location>
        <begin position="12"/>
        <end position="32"/>
    </location>
</feature>
<comment type="caution">
    <text evidence="4">The sequence shown here is derived from an EMBL/GenBank/DDBJ whole genome shotgun (WGS) entry which is preliminary data.</text>
</comment>
<keyword evidence="2" id="KW-0472">Membrane</keyword>
<dbReference type="InterPro" id="IPR046357">
    <property type="entry name" value="PPIase_dom_sf"/>
</dbReference>
<dbReference type="AlphaFoldDB" id="A0AAP8NMM8"/>
<sequence>MSPTGKFTLRLVIYGAFLLYLVGDLFIWHGFLAGRMDAYLKPLPGPPGDNSARIAEVYGEPVTANQLSRRITELKMLRQPPVLDMEGGIKLTHEPDIPGDLAPRARYDLIGSSLLRLKTSVNDLQLPNRNAEAARAVEQIRSRFDGDTEQYLKTLHGQKLTQEQFQKKIAARLKQTEQLYRATAQAAEASDEDLKTYYNLIRDQLTPPDLRKTRHIFLATLNREEAQVRQTAETLLERLKAGESFSRLAREFSEDERSSPAGGELGWISPARAKETLGLALADVPDNRPVLLKSRWGWHLVEASPVKKGKMPSYEEALPALRDAARSLRKAQAVGLYMDGLFEEAHLRNRIKNKQGR</sequence>
<dbReference type="PROSITE" id="PS01096">
    <property type="entry name" value="PPIC_PPIASE_1"/>
    <property type="match status" value="1"/>
</dbReference>
<feature type="domain" description="PpiC" evidence="3">
    <location>
        <begin position="208"/>
        <end position="305"/>
    </location>
</feature>
<keyword evidence="2" id="KW-0812">Transmembrane</keyword>
<dbReference type="EMBL" id="PJKN01000001">
    <property type="protein sequence ID" value="PNC57509.1"/>
    <property type="molecule type" value="Genomic_DNA"/>
</dbReference>
<evidence type="ECO:0000256" key="1">
    <source>
        <dbReference type="PROSITE-ProRule" id="PRU00278"/>
    </source>
</evidence>
<evidence type="ECO:0000256" key="2">
    <source>
        <dbReference type="SAM" id="Phobius"/>
    </source>
</evidence>
<dbReference type="Proteomes" id="UP000235914">
    <property type="component" value="Unassembled WGS sequence"/>
</dbReference>
<dbReference type="InterPro" id="IPR023058">
    <property type="entry name" value="PPIase_PpiC_CS"/>
</dbReference>
<dbReference type="PANTHER" id="PTHR47245:SF2">
    <property type="entry name" value="PEPTIDYL-PROLYL CIS-TRANS ISOMERASE HP_0175-RELATED"/>
    <property type="match status" value="1"/>
</dbReference>
<accession>A0AAP8NMM8</accession>
<dbReference type="RefSeq" id="WP_046435911.1">
    <property type="nucleotide sequence ID" value="NZ_BAABSF010000009.1"/>
</dbReference>
<dbReference type="Pfam" id="PF13616">
    <property type="entry name" value="Rotamase_3"/>
    <property type="match status" value="1"/>
</dbReference>
<evidence type="ECO:0000313" key="4">
    <source>
        <dbReference type="EMBL" id="PNC57509.1"/>
    </source>
</evidence>